<organism evidence="14 15">
    <name type="scientific">Cardiocondyla obscurior</name>
    <dbReference type="NCBI Taxonomy" id="286306"/>
    <lineage>
        <taxon>Eukaryota</taxon>
        <taxon>Metazoa</taxon>
        <taxon>Ecdysozoa</taxon>
        <taxon>Arthropoda</taxon>
        <taxon>Hexapoda</taxon>
        <taxon>Insecta</taxon>
        <taxon>Pterygota</taxon>
        <taxon>Neoptera</taxon>
        <taxon>Endopterygota</taxon>
        <taxon>Hymenoptera</taxon>
        <taxon>Apocrita</taxon>
        <taxon>Aculeata</taxon>
        <taxon>Formicoidea</taxon>
        <taxon>Formicidae</taxon>
        <taxon>Myrmicinae</taxon>
        <taxon>Cardiocondyla</taxon>
    </lineage>
</organism>
<protein>
    <recommendedName>
        <fullName evidence="16">Cytochrome P450</fullName>
    </recommendedName>
</protein>
<dbReference type="Proteomes" id="UP001430953">
    <property type="component" value="Unassembled WGS sequence"/>
</dbReference>
<accession>A0AAW2GBQ8</accession>
<dbReference type="EMBL" id="JADYXP020000004">
    <property type="protein sequence ID" value="KAL0125646.1"/>
    <property type="molecule type" value="Genomic_DNA"/>
</dbReference>
<keyword evidence="9" id="KW-0560">Oxidoreductase</keyword>
<keyword evidence="6" id="KW-0479">Metal-binding</keyword>
<dbReference type="GO" id="GO:0005789">
    <property type="term" value="C:endoplasmic reticulum membrane"/>
    <property type="evidence" value="ECO:0007669"/>
    <property type="project" value="UniProtKB-SubCell"/>
</dbReference>
<comment type="similarity">
    <text evidence="4">Belongs to the cytochrome P450 family.</text>
</comment>
<dbReference type="CDD" id="cd11056">
    <property type="entry name" value="CYP6-like"/>
    <property type="match status" value="2"/>
</dbReference>
<dbReference type="InterPro" id="IPR002401">
    <property type="entry name" value="Cyt_P450_E_grp-I"/>
</dbReference>
<dbReference type="SUPFAM" id="SSF48264">
    <property type="entry name" value="Cytochrome P450"/>
    <property type="match status" value="2"/>
</dbReference>
<dbReference type="PANTHER" id="PTHR24292:SF45">
    <property type="entry name" value="CYTOCHROME P450 6G1-RELATED"/>
    <property type="match status" value="1"/>
</dbReference>
<evidence type="ECO:0000256" key="7">
    <source>
        <dbReference type="ARBA" id="ARBA00022824"/>
    </source>
</evidence>
<keyword evidence="13" id="KW-1133">Transmembrane helix</keyword>
<dbReference type="PANTHER" id="PTHR24292">
    <property type="entry name" value="CYTOCHROME P450"/>
    <property type="match status" value="1"/>
</dbReference>
<evidence type="ECO:0000256" key="1">
    <source>
        <dbReference type="ARBA" id="ARBA00001971"/>
    </source>
</evidence>
<dbReference type="GO" id="GO:0016705">
    <property type="term" value="F:oxidoreductase activity, acting on paired donors, with incorporation or reduction of molecular oxygen"/>
    <property type="evidence" value="ECO:0007669"/>
    <property type="project" value="InterPro"/>
</dbReference>
<comment type="subcellular location">
    <subcellularLocation>
        <location evidence="3">Endoplasmic reticulum membrane</location>
        <topology evidence="3">Peripheral membrane protein</topology>
    </subcellularLocation>
    <subcellularLocation>
        <location evidence="2">Microsome membrane</location>
        <topology evidence="2">Peripheral membrane protein</topology>
    </subcellularLocation>
</comment>
<dbReference type="PRINTS" id="PR00385">
    <property type="entry name" value="P450"/>
</dbReference>
<keyword evidence="12 13" id="KW-0472">Membrane</keyword>
<sequence>MIRDFENFSDRHFAGSNQKDSIGMKNLFGLKNPAWKYLRTKITPTLTRGKLKQMLPLMMETAEPMMRYIDDQPANRDNVKLLDAQDLNYKYTTDLIASVALGTKIDSFYYPHEEFSAAVQEFFYGFKRMVALVTVFFMPELVELIGTRMLFNSSFVKKIFWNAMESREKTGEKRGDFIDSLLQIKNSEQNPVYKFEGDNLLYQSGTFFSGFESSSTCTSFTLMELAKHQVYQDLARKDINNAIEKHGWTYEAFKEMKYLEQTILESLRLHPPVSTIDRYTRQNYKIPDTDIVIEKGTPIYISLYGLGTDPRFWDKPEIFNPDRFAEGNHIPDAYMTFGIGPRMCVGMKVGQLHAKVVLALLLRNYEIWQTEEHTSFLDPRSTFTAAEMAILTECALMDTLIIFSSLFAMFYLWMKWKHTYWKRRGVPSLPAHWFFGHFKDAVMFRKPAGVVLRDLYKQNANEDIFGIYILHKPFLILKNPELIKQIMIKDFHIFPNHNFRGLSNKDPLSKWNLFTIEYPEWKHLRTKMSPVFTSGKLKGLFLLMQESGEKMRDYLRDEIEGESGTVPITVKDTFYKYTTDVISSLAFGIRTNCFAKPPPEFYENSRKAFNPTFIRALQFFFLFFMPSVGKYLGSSILGNYTGYFRKVFWESMDNRSVTKTKRGDLIDSLLQLKDEKPADDTAFRFEGDALLAQAAIFFVAGRETSITTMTCTLFELAKRPEIQKRVREEILTTIQDANGVTYEAVQNMKYLHQVINETLRLHPPAPIVDRVSNSNYTFPGTNITIEKDTPVFVALRGIQTDPKYHQNPETFDPERFSEERKNEIIPCTFMPFGDGPRNCIGLRLGVLQTTVGLIAILRNYEITVNASWPSPLDPRNVFTSPPAGFLLDFKKI</sequence>
<dbReference type="FunFam" id="1.10.630.10:FF:000042">
    <property type="entry name" value="Cytochrome P450"/>
    <property type="match status" value="1"/>
</dbReference>
<evidence type="ECO:0000256" key="12">
    <source>
        <dbReference type="ARBA" id="ARBA00023136"/>
    </source>
</evidence>
<dbReference type="GO" id="GO:0005506">
    <property type="term" value="F:iron ion binding"/>
    <property type="evidence" value="ECO:0007669"/>
    <property type="project" value="InterPro"/>
</dbReference>
<evidence type="ECO:0000256" key="13">
    <source>
        <dbReference type="SAM" id="Phobius"/>
    </source>
</evidence>
<dbReference type="InterPro" id="IPR001128">
    <property type="entry name" value="Cyt_P450"/>
</dbReference>
<proteinExistence type="inferred from homology"/>
<keyword evidence="11" id="KW-0503">Monooxygenase</keyword>
<evidence type="ECO:0000313" key="14">
    <source>
        <dbReference type="EMBL" id="KAL0125646.1"/>
    </source>
</evidence>
<reference evidence="14 15" key="1">
    <citation type="submission" date="2023-03" db="EMBL/GenBank/DDBJ databases">
        <title>High recombination rates correlate with genetic variation in Cardiocondyla obscurior ants.</title>
        <authorList>
            <person name="Errbii M."/>
        </authorList>
    </citation>
    <scope>NUCLEOTIDE SEQUENCE [LARGE SCALE GENOMIC DNA]</scope>
    <source>
        <strain evidence="14">Alpha-2009</strain>
        <tissue evidence="14">Whole body</tissue>
    </source>
</reference>
<dbReference type="GO" id="GO:0004497">
    <property type="term" value="F:monooxygenase activity"/>
    <property type="evidence" value="ECO:0007669"/>
    <property type="project" value="UniProtKB-KW"/>
</dbReference>
<dbReference type="PROSITE" id="PS00086">
    <property type="entry name" value="CYTOCHROME_P450"/>
    <property type="match status" value="2"/>
</dbReference>
<evidence type="ECO:0000313" key="15">
    <source>
        <dbReference type="Proteomes" id="UP001430953"/>
    </source>
</evidence>
<comment type="caution">
    <text evidence="14">The sequence shown here is derived from an EMBL/GenBank/DDBJ whole genome shotgun (WGS) entry which is preliminary data.</text>
</comment>
<dbReference type="Pfam" id="PF00067">
    <property type="entry name" value="p450"/>
    <property type="match status" value="2"/>
</dbReference>
<comment type="cofactor">
    <cofactor evidence="1">
        <name>heme</name>
        <dbReference type="ChEBI" id="CHEBI:30413"/>
    </cofactor>
</comment>
<evidence type="ECO:0000256" key="3">
    <source>
        <dbReference type="ARBA" id="ARBA00004406"/>
    </source>
</evidence>
<dbReference type="AlphaFoldDB" id="A0AAW2GBQ8"/>
<dbReference type="InterPro" id="IPR017972">
    <property type="entry name" value="Cyt_P450_CS"/>
</dbReference>
<feature type="transmembrane region" description="Helical" evidence="13">
    <location>
        <begin position="395"/>
        <end position="414"/>
    </location>
</feature>
<name>A0AAW2GBQ8_9HYME</name>
<evidence type="ECO:0000256" key="2">
    <source>
        <dbReference type="ARBA" id="ARBA00004174"/>
    </source>
</evidence>
<evidence type="ECO:0000256" key="8">
    <source>
        <dbReference type="ARBA" id="ARBA00022848"/>
    </source>
</evidence>
<dbReference type="InterPro" id="IPR036396">
    <property type="entry name" value="Cyt_P450_sf"/>
</dbReference>
<keyword evidence="15" id="KW-1185">Reference proteome</keyword>
<evidence type="ECO:0000256" key="9">
    <source>
        <dbReference type="ARBA" id="ARBA00023002"/>
    </source>
</evidence>
<keyword evidence="13" id="KW-0812">Transmembrane</keyword>
<feature type="transmembrane region" description="Helical" evidence="13">
    <location>
        <begin position="613"/>
        <end position="632"/>
    </location>
</feature>
<keyword evidence="8" id="KW-0492">Microsome</keyword>
<dbReference type="InterPro" id="IPR050476">
    <property type="entry name" value="Insect_CytP450_Detox"/>
</dbReference>
<keyword evidence="10" id="KW-0408">Iron</keyword>
<evidence type="ECO:0008006" key="16">
    <source>
        <dbReference type="Google" id="ProtNLM"/>
    </source>
</evidence>
<evidence type="ECO:0000256" key="11">
    <source>
        <dbReference type="ARBA" id="ARBA00023033"/>
    </source>
</evidence>
<dbReference type="GO" id="GO:0020037">
    <property type="term" value="F:heme binding"/>
    <property type="evidence" value="ECO:0007669"/>
    <property type="project" value="InterPro"/>
</dbReference>
<evidence type="ECO:0000256" key="6">
    <source>
        <dbReference type="ARBA" id="ARBA00022723"/>
    </source>
</evidence>
<evidence type="ECO:0000256" key="4">
    <source>
        <dbReference type="ARBA" id="ARBA00010617"/>
    </source>
</evidence>
<evidence type="ECO:0000256" key="10">
    <source>
        <dbReference type="ARBA" id="ARBA00023004"/>
    </source>
</evidence>
<keyword evidence="5" id="KW-0349">Heme</keyword>
<keyword evidence="7" id="KW-0256">Endoplasmic reticulum</keyword>
<gene>
    <name evidence="14" type="ORF">PUN28_004617</name>
</gene>
<dbReference type="Gene3D" id="1.10.630.10">
    <property type="entry name" value="Cytochrome P450"/>
    <property type="match status" value="2"/>
</dbReference>
<evidence type="ECO:0000256" key="5">
    <source>
        <dbReference type="ARBA" id="ARBA00022617"/>
    </source>
</evidence>
<dbReference type="PRINTS" id="PR00463">
    <property type="entry name" value="EP450I"/>
</dbReference>